<dbReference type="GO" id="GO:0033973">
    <property type="term" value="F:dCTP deaminase (dUMP-forming) activity"/>
    <property type="evidence" value="ECO:0007669"/>
    <property type="project" value="UniProtKB-UniRule"/>
</dbReference>
<feature type="binding site" evidence="3">
    <location>
        <position position="170"/>
    </location>
    <ligand>
        <name>dCTP</name>
        <dbReference type="ChEBI" id="CHEBI:61481"/>
    </ligand>
</feature>
<name>A0A955KYL7_9BACT</name>
<dbReference type="GO" id="GO:0006229">
    <property type="term" value="P:dUTP biosynthetic process"/>
    <property type="evidence" value="ECO:0007669"/>
    <property type="project" value="InterPro"/>
</dbReference>
<feature type="binding site" evidence="3">
    <location>
        <position position="148"/>
    </location>
    <ligand>
        <name>dCTP</name>
        <dbReference type="ChEBI" id="CHEBI:61481"/>
    </ligand>
</feature>
<dbReference type="Gene3D" id="2.70.40.10">
    <property type="match status" value="1"/>
</dbReference>
<proteinExistence type="inferred from homology"/>
<keyword evidence="3" id="KW-0547">Nucleotide-binding</keyword>
<dbReference type="GO" id="GO:0000166">
    <property type="term" value="F:nucleotide binding"/>
    <property type="evidence" value="ECO:0007669"/>
    <property type="project" value="UniProtKB-KW"/>
</dbReference>
<dbReference type="EMBL" id="JAGQLI010000026">
    <property type="protein sequence ID" value="MCA9378887.1"/>
    <property type="molecule type" value="Genomic_DNA"/>
</dbReference>
<protein>
    <recommendedName>
        <fullName evidence="3">dCTP deaminase, dUMP-forming</fullName>
        <ecNumber evidence="3">3.5.4.30</ecNumber>
    </recommendedName>
    <alternativeName>
        <fullName evidence="3">Bifunctional dCTP deaminase:dUTPase</fullName>
    </alternativeName>
    <alternativeName>
        <fullName evidence="3">DCD-DUT</fullName>
    </alternativeName>
</protein>
<comment type="function">
    <text evidence="3">Bifunctional enzyme that catalyzes both the deamination of dCTP to dUTP and the hydrolysis of dUTP to dUMP without releasing the toxic dUTP intermediate.</text>
</comment>
<evidence type="ECO:0000313" key="4">
    <source>
        <dbReference type="EMBL" id="MCA9378887.1"/>
    </source>
</evidence>
<dbReference type="EC" id="3.5.4.30" evidence="3"/>
<comment type="subunit">
    <text evidence="3">Homotrimer.</text>
</comment>
<feature type="binding site" evidence="3">
    <location>
        <position position="162"/>
    </location>
    <ligand>
        <name>dCTP</name>
        <dbReference type="ChEBI" id="CHEBI:61481"/>
    </ligand>
</feature>
<keyword evidence="1 3" id="KW-0378">Hydrolase</keyword>
<evidence type="ECO:0000256" key="3">
    <source>
        <dbReference type="HAMAP-Rule" id="MF_00146"/>
    </source>
</evidence>
<dbReference type="InterPro" id="IPR033704">
    <property type="entry name" value="dUTPase_trimeric"/>
</dbReference>
<feature type="active site" description="Proton donor/acceptor" evidence="3">
    <location>
        <position position="129"/>
    </location>
</feature>
<dbReference type="PANTHER" id="PTHR42680">
    <property type="entry name" value="DCTP DEAMINASE"/>
    <property type="match status" value="1"/>
</dbReference>
<accession>A0A955KYL7</accession>
<feature type="binding site" evidence="3">
    <location>
        <begin position="101"/>
        <end position="106"/>
    </location>
    <ligand>
        <name>dCTP</name>
        <dbReference type="ChEBI" id="CHEBI:61481"/>
    </ligand>
</feature>
<dbReference type="HAMAP" id="MF_00146">
    <property type="entry name" value="dCTP_deaminase"/>
    <property type="match status" value="1"/>
</dbReference>
<dbReference type="SUPFAM" id="SSF51283">
    <property type="entry name" value="dUTPase-like"/>
    <property type="match status" value="1"/>
</dbReference>
<feature type="binding site" evidence="3">
    <location>
        <begin position="127"/>
        <end position="129"/>
    </location>
    <ligand>
        <name>dCTP</name>
        <dbReference type="ChEBI" id="CHEBI:61481"/>
    </ligand>
</feature>
<feature type="site" description="Important for bifunctional activity" evidence="3">
    <location>
        <begin position="116"/>
        <end position="117"/>
    </location>
</feature>
<dbReference type="CDD" id="cd07557">
    <property type="entry name" value="trimeric_dUTPase"/>
    <property type="match status" value="1"/>
</dbReference>
<comment type="catalytic activity">
    <reaction evidence="3">
        <text>dCTP + 2 H2O = dUMP + NH4(+) + diphosphate</text>
        <dbReference type="Rhea" id="RHEA:19205"/>
        <dbReference type="ChEBI" id="CHEBI:15377"/>
        <dbReference type="ChEBI" id="CHEBI:28938"/>
        <dbReference type="ChEBI" id="CHEBI:33019"/>
        <dbReference type="ChEBI" id="CHEBI:61481"/>
        <dbReference type="ChEBI" id="CHEBI:246422"/>
        <dbReference type="EC" id="3.5.4.30"/>
    </reaction>
</comment>
<evidence type="ECO:0000256" key="1">
    <source>
        <dbReference type="ARBA" id="ARBA00022801"/>
    </source>
</evidence>
<dbReference type="GO" id="GO:0015949">
    <property type="term" value="P:nucleobase-containing small molecule interconversion"/>
    <property type="evidence" value="ECO:0007669"/>
    <property type="project" value="TreeGrafter"/>
</dbReference>
<dbReference type="GO" id="GO:0008829">
    <property type="term" value="F:dCTP deaminase activity"/>
    <property type="evidence" value="ECO:0007669"/>
    <property type="project" value="InterPro"/>
</dbReference>
<evidence type="ECO:0000313" key="5">
    <source>
        <dbReference type="Proteomes" id="UP000760819"/>
    </source>
</evidence>
<comment type="caution">
    <text evidence="3">Lacks conserved residue(s) required for the propagation of feature annotation.</text>
</comment>
<comment type="similarity">
    <text evidence="3">Belongs to the dCTP deaminase family.</text>
</comment>
<dbReference type="AlphaFoldDB" id="A0A955KYL7"/>
<gene>
    <name evidence="3" type="primary">dcd</name>
    <name evidence="4" type="ORF">KC640_00515</name>
</gene>
<dbReference type="Pfam" id="PF22769">
    <property type="entry name" value="DCD"/>
    <property type="match status" value="1"/>
</dbReference>
<feature type="binding site" evidence="3">
    <location>
        <position position="119"/>
    </location>
    <ligand>
        <name>dCTP</name>
        <dbReference type="ChEBI" id="CHEBI:61481"/>
    </ligand>
</feature>
<evidence type="ECO:0000256" key="2">
    <source>
        <dbReference type="ARBA" id="ARBA00023080"/>
    </source>
</evidence>
<comment type="caution">
    <text evidence="4">The sequence shown here is derived from an EMBL/GenBank/DDBJ whole genome shotgun (WGS) entry which is preliminary data.</text>
</comment>
<dbReference type="Proteomes" id="UP000760819">
    <property type="component" value="Unassembled WGS sequence"/>
</dbReference>
<organism evidence="4 5">
    <name type="scientific">Candidatus Dojkabacteria bacterium</name>
    <dbReference type="NCBI Taxonomy" id="2099670"/>
    <lineage>
        <taxon>Bacteria</taxon>
        <taxon>Candidatus Dojkabacteria</taxon>
    </lineage>
</organism>
<dbReference type="NCBIfam" id="TIGR02274">
    <property type="entry name" value="dCTP_deam"/>
    <property type="match status" value="1"/>
</dbReference>
<dbReference type="InterPro" id="IPR036157">
    <property type="entry name" value="dUTPase-like_sf"/>
</dbReference>
<comment type="pathway">
    <text evidence="3">Pyrimidine metabolism; dUMP biosynthesis; dUMP from dCTP: step 1/1.</text>
</comment>
<dbReference type="InterPro" id="IPR011962">
    <property type="entry name" value="dCTP_deaminase"/>
</dbReference>
<reference evidence="4" key="2">
    <citation type="journal article" date="2021" name="Microbiome">
        <title>Successional dynamics and alternative stable states in a saline activated sludge microbial community over 9 years.</title>
        <authorList>
            <person name="Wang Y."/>
            <person name="Ye J."/>
            <person name="Ju F."/>
            <person name="Liu L."/>
            <person name="Boyd J.A."/>
            <person name="Deng Y."/>
            <person name="Parks D.H."/>
            <person name="Jiang X."/>
            <person name="Yin X."/>
            <person name="Woodcroft B.J."/>
            <person name="Tyson G.W."/>
            <person name="Hugenholtz P."/>
            <person name="Polz M.F."/>
            <person name="Zhang T."/>
        </authorList>
    </citation>
    <scope>NUCLEOTIDE SEQUENCE</scope>
    <source>
        <strain evidence="4">HKST-UBA12</strain>
    </source>
</reference>
<reference evidence="4" key="1">
    <citation type="submission" date="2020-04" db="EMBL/GenBank/DDBJ databases">
        <authorList>
            <person name="Zhang T."/>
        </authorList>
    </citation>
    <scope>NUCLEOTIDE SEQUENCE</scope>
    <source>
        <strain evidence="4">HKST-UBA12</strain>
    </source>
</reference>
<keyword evidence="2 3" id="KW-0546">Nucleotide metabolism</keyword>
<sequence length="188" mass="20911">MVLADKTIKRLLRTREIKIAPFDPQRLQPCSYDVGLGTDFLVFDNAKGSVIDPEQDNSKLMRKIRASRKDPFVLHPNQFALGVTAEEIGVSDSYVCILNGKSSLGRLGLVIHATAGFLDPGNSLRLTLELFNVSTMPIILRPGMKIGQVVFEQLTESCERPYGSSGLNSKYYKSKSVEASKMHRNYSE</sequence>
<dbReference type="PANTHER" id="PTHR42680:SF3">
    <property type="entry name" value="DCTP DEAMINASE"/>
    <property type="match status" value="1"/>
</dbReference>
<dbReference type="GO" id="GO:0006226">
    <property type="term" value="P:dUMP biosynthetic process"/>
    <property type="evidence" value="ECO:0007669"/>
    <property type="project" value="UniProtKB-UniRule"/>
</dbReference>